<reference evidence="10 11" key="1">
    <citation type="submission" date="2016-04" db="EMBL/GenBank/DDBJ databases">
        <authorList>
            <person name="Evans L.H."/>
            <person name="Alamgir A."/>
            <person name="Owens N."/>
            <person name="Weber N.D."/>
            <person name="Virtaneva K."/>
            <person name="Barbian K."/>
            <person name="Babar A."/>
            <person name="Rosenke K."/>
        </authorList>
    </citation>
    <scope>NUCLEOTIDE SEQUENCE [LARGE SCALE GENOMIC DNA]</scope>
    <source>
        <strain evidence="10 11">PMB02</strain>
    </source>
</reference>
<evidence type="ECO:0000256" key="4">
    <source>
        <dbReference type="ARBA" id="ARBA00022605"/>
    </source>
</evidence>
<dbReference type="GO" id="GO:0005524">
    <property type="term" value="F:ATP binding"/>
    <property type="evidence" value="ECO:0007669"/>
    <property type="project" value="UniProtKB-KW"/>
</dbReference>
<organism evidence="10 11">
    <name type="scientific">Methylobacterium platani</name>
    <dbReference type="NCBI Taxonomy" id="427683"/>
    <lineage>
        <taxon>Bacteria</taxon>
        <taxon>Pseudomonadati</taxon>
        <taxon>Pseudomonadota</taxon>
        <taxon>Alphaproteobacteria</taxon>
        <taxon>Hyphomicrobiales</taxon>
        <taxon>Methylobacteriaceae</taxon>
        <taxon>Methylobacterium</taxon>
    </lineage>
</organism>
<keyword evidence="7 9" id="KW-0067">ATP-binding</keyword>
<comment type="pathway">
    <text evidence="2 9">Amino-acid biosynthesis; L-histidine biosynthesis; L-histidine from 5-phospho-alpha-D-ribose 1-diphosphate: step 2/9.</text>
</comment>
<keyword evidence="4 9" id="KW-0028">Amino-acid biosynthesis</keyword>
<evidence type="ECO:0000256" key="6">
    <source>
        <dbReference type="ARBA" id="ARBA00022801"/>
    </source>
</evidence>
<dbReference type="CDD" id="cd11534">
    <property type="entry name" value="NTP-PPase_HisIE_like"/>
    <property type="match status" value="1"/>
</dbReference>
<dbReference type="GO" id="GO:0004636">
    <property type="term" value="F:phosphoribosyl-ATP diphosphatase activity"/>
    <property type="evidence" value="ECO:0007669"/>
    <property type="project" value="UniProtKB-UniRule"/>
</dbReference>
<dbReference type="GO" id="GO:0005737">
    <property type="term" value="C:cytoplasm"/>
    <property type="evidence" value="ECO:0007669"/>
    <property type="project" value="UniProtKB-SubCell"/>
</dbReference>
<keyword evidence="9" id="KW-0963">Cytoplasm</keyword>
<evidence type="ECO:0000256" key="9">
    <source>
        <dbReference type="HAMAP-Rule" id="MF_01020"/>
    </source>
</evidence>
<dbReference type="Pfam" id="PF01503">
    <property type="entry name" value="PRA-PH"/>
    <property type="match status" value="1"/>
</dbReference>
<evidence type="ECO:0000313" key="11">
    <source>
        <dbReference type="Proteomes" id="UP000078316"/>
    </source>
</evidence>
<dbReference type="NCBIfam" id="NF001613">
    <property type="entry name" value="PRK00400.1-5"/>
    <property type="match status" value="1"/>
</dbReference>
<comment type="subcellular location">
    <subcellularLocation>
        <location evidence="9">Cytoplasm</location>
    </subcellularLocation>
</comment>
<dbReference type="RefSeq" id="WP_048432742.1">
    <property type="nucleotide sequence ID" value="NZ_LWHQ01000027.1"/>
</dbReference>
<dbReference type="UniPathway" id="UPA00031">
    <property type="reaction ID" value="UER00007"/>
</dbReference>
<evidence type="ECO:0000313" key="10">
    <source>
        <dbReference type="EMBL" id="OAS24055.1"/>
    </source>
</evidence>
<evidence type="ECO:0000256" key="8">
    <source>
        <dbReference type="ARBA" id="ARBA00023102"/>
    </source>
</evidence>
<evidence type="ECO:0000256" key="5">
    <source>
        <dbReference type="ARBA" id="ARBA00022741"/>
    </source>
</evidence>
<dbReference type="Gene3D" id="1.10.287.1080">
    <property type="entry name" value="MazG-like"/>
    <property type="match status" value="1"/>
</dbReference>
<dbReference type="EMBL" id="LWHQ01000027">
    <property type="protein sequence ID" value="OAS24055.1"/>
    <property type="molecule type" value="Genomic_DNA"/>
</dbReference>
<comment type="catalytic activity">
    <reaction evidence="1 9">
        <text>1-(5-phospho-beta-D-ribosyl)-ATP + H2O = 1-(5-phospho-beta-D-ribosyl)-5'-AMP + diphosphate + H(+)</text>
        <dbReference type="Rhea" id="RHEA:22828"/>
        <dbReference type="ChEBI" id="CHEBI:15377"/>
        <dbReference type="ChEBI" id="CHEBI:15378"/>
        <dbReference type="ChEBI" id="CHEBI:33019"/>
        <dbReference type="ChEBI" id="CHEBI:59457"/>
        <dbReference type="ChEBI" id="CHEBI:73183"/>
        <dbReference type="EC" id="3.6.1.31"/>
    </reaction>
</comment>
<dbReference type="AlphaFoldDB" id="A0A179S9I4"/>
<comment type="similarity">
    <text evidence="3 9">Belongs to the PRA-PH family.</text>
</comment>
<dbReference type="OrthoDB" id="9814738at2"/>
<evidence type="ECO:0000256" key="3">
    <source>
        <dbReference type="ARBA" id="ARBA00009392"/>
    </source>
</evidence>
<protein>
    <recommendedName>
        <fullName evidence="9">Phosphoribosyl-ATP pyrophosphatase</fullName>
        <shortName evidence="9">PRA-PH</shortName>
        <ecNumber evidence="9">3.6.1.31</ecNumber>
    </recommendedName>
</protein>
<keyword evidence="8 9" id="KW-0368">Histidine biosynthesis</keyword>
<dbReference type="PANTHER" id="PTHR42945:SF1">
    <property type="entry name" value="HISTIDINE BIOSYNTHESIS BIFUNCTIONAL PROTEIN HIS7"/>
    <property type="match status" value="1"/>
</dbReference>
<dbReference type="SUPFAM" id="SSF101386">
    <property type="entry name" value="all-alpha NTP pyrophosphatases"/>
    <property type="match status" value="1"/>
</dbReference>
<dbReference type="HAMAP" id="MF_01020">
    <property type="entry name" value="HisE"/>
    <property type="match status" value="1"/>
</dbReference>
<dbReference type="InterPro" id="IPR021130">
    <property type="entry name" value="PRib-ATP_PPHydrolase-like"/>
</dbReference>
<dbReference type="GO" id="GO:0000105">
    <property type="term" value="P:L-histidine biosynthetic process"/>
    <property type="evidence" value="ECO:0007669"/>
    <property type="project" value="UniProtKB-UniRule"/>
</dbReference>
<gene>
    <name evidence="9" type="primary">hisE</name>
    <name evidence="10" type="ORF">A5481_14895</name>
</gene>
<evidence type="ECO:0000256" key="1">
    <source>
        <dbReference type="ARBA" id="ARBA00001460"/>
    </source>
</evidence>
<keyword evidence="6 9" id="KW-0378">Hydrolase</keyword>
<evidence type="ECO:0000256" key="7">
    <source>
        <dbReference type="ARBA" id="ARBA00022840"/>
    </source>
</evidence>
<dbReference type="NCBIfam" id="TIGR03188">
    <property type="entry name" value="histidine_hisI"/>
    <property type="match status" value="1"/>
</dbReference>
<dbReference type="STRING" id="427683.A5481_14895"/>
<keyword evidence="5 9" id="KW-0547">Nucleotide-binding</keyword>
<name>A0A179S9I4_9HYPH</name>
<sequence length="107" mass="11298">MTSFTLADLDRIVRERAAASPEESYTAKLVAGGPARPAKKLGEEAVEAAIAAVQGDRDGLTAEAADVLYHLLVVLRTAEVPLDAVMAELERRTAQSGIAEKAARRPA</sequence>
<dbReference type="Proteomes" id="UP000078316">
    <property type="component" value="Unassembled WGS sequence"/>
</dbReference>
<dbReference type="PANTHER" id="PTHR42945">
    <property type="entry name" value="HISTIDINE BIOSYNTHESIS BIFUNCTIONAL PROTEIN"/>
    <property type="match status" value="1"/>
</dbReference>
<comment type="caution">
    <text evidence="10">The sequence shown here is derived from an EMBL/GenBank/DDBJ whole genome shotgun (WGS) entry which is preliminary data.</text>
</comment>
<dbReference type="InterPro" id="IPR008179">
    <property type="entry name" value="HisE"/>
</dbReference>
<evidence type="ECO:0000256" key="2">
    <source>
        <dbReference type="ARBA" id="ARBA00005204"/>
    </source>
</evidence>
<dbReference type="EC" id="3.6.1.31" evidence="9"/>
<proteinExistence type="inferred from homology"/>
<accession>A0A179S9I4</accession>